<evidence type="ECO:0000259" key="1">
    <source>
        <dbReference type="Pfam" id="PF00561"/>
    </source>
</evidence>
<dbReference type="EMBL" id="BAABGN010000011">
    <property type="protein sequence ID" value="GAA4426371.1"/>
    <property type="molecule type" value="Genomic_DNA"/>
</dbReference>
<comment type="caution">
    <text evidence="2">The sequence shown here is derived from an EMBL/GenBank/DDBJ whole genome shotgun (WGS) entry which is preliminary data.</text>
</comment>
<sequence length="229" mass="24933">MIISDGVRLAVRASGHPDGVPTLQLSGGPGCVHYLPDAPADAPVRLFAPEPRGVGASEGGTHDIARALADLEEIRRANGIEDWAVVGHSFGADLALAYAVERPRSIRGVIGACGTGVQHDRDWSAAYHARKDDDPSRVDIEYSPEVHRSLLTSWRSWIKEPSLLRRLSRLTVPVSFLVAGQDIRPSWPVEQLAQLIPGATLTALPDVPHDFWHSHPEVWTEQVSLASQF</sequence>
<dbReference type="SUPFAM" id="SSF53474">
    <property type="entry name" value="alpha/beta-Hydrolases"/>
    <property type="match status" value="1"/>
</dbReference>
<dbReference type="InterPro" id="IPR029058">
    <property type="entry name" value="AB_hydrolase_fold"/>
</dbReference>
<proteinExistence type="predicted"/>
<gene>
    <name evidence="2" type="ORF">GCM10023169_25060</name>
</gene>
<dbReference type="Pfam" id="PF00561">
    <property type="entry name" value="Abhydrolase_1"/>
    <property type="match status" value="1"/>
</dbReference>
<evidence type="ECO:0000313" key="3">
    <source>
        <dbReference type="Proteomes" id="UP001500622"/>
    </source>
</evidence>
<feature type="domain" description="AB hydrolase-1" evidence="1">
    <location>
        <begin position="26"/>
        <end position="125"/>
    </location>
</feature>
<dbReference type="InterPro" id="IPR050266">
    <property type="entry name" value="AB_hydrolase_sf"/>
</dbReference>
<protein>
    <recommendedName>
        <fullName evidence="1">AB hydrolase-1 domain-containing protein</fullName>
    </recommendedName>
</protein>
<dbReference type="Gene3D" id="3.40.50.1820">
    <property type="entry name" value="alpha/beta hydrolase"/>
    <property type="match status" value="1"/>
</dbReference>
<name>A0ABP8LB66_9MICO</name>
<evidence type="ECO:0000313" key="2">
    <source>
        <dbReference type="EMBL" id="GAA4426371.1"/>
    </source>
</evidence>
<keyword evidence="3" id="KW-1185">Reference proteome</keyword>
<dbReference type="InterPro" id="IPR000073">
    <property type="entry name" value="AB_hydrolase_1"/>
</dbReference>
<accession>A0ABP8LB66</accession>
<organism evidence="2 3">
    <name type="scientific">Georgenia halophila</name>
    <dbReference type="NCBI Taxonomy" id="620889"/>
    <lineage>
        <taxon>Bacteria</taxon>
        <taxon>Bacillati</taxon>
        <taxon>Actinomycetota</taxon>
        <taxon>Actinomycetes</taxon>
        <taxon>Micrococcales</taxon>
        <taxon>Bogoriellaceae</taxon>
        <taxon>Georgenia</taxon>
    </lineage>
</organism>
<dbReference type="Proteomes" id="UP001500622">
    <property type="component" value="Unassembled WGS sequence"/>
</dbReference>
<dbReference type="PANTHER" id="PTHR43798">
    <property type="entry name" value="MONOACYLGLYCEROL LIPASE"/>
    <property type="match status" value="1"/>
</dbReference>
<reference evidence="3" key="1">
    <citation type="journal article" date="2019" name="Int. J. Syst. Evol. Microbiol.">
        <title>The Global Catalogue of Microorganisms (GCM) 10K type strain sequencing project: providing services to taxonomists for standard genome sequencing and annotation.</title>
        <authorList>
            <consortium name="The Broad Institute Genomics Platform"/>
            <consortium name="The Broad Institute Genome Sequencing Center for Infectious Disease"/>
            <person name="Wu L."/>
            <person name="Ma J."/>
        </authorList>
    </citation>
    <scope>NUCLEOTIDE SEQUENCE [LARGE SCALE GENOMIC DNA]</scope>
    <source>
        <strain evidence="3">JCM 17810</strain>
    </source>
</reference>